<gene>
    <name evidence="11" type="ORF">S03H2_36452</name>
</gene>
<keyword evidence="4 10" id="KW-0812">Transmembrane</keyword>
<keyword evidence="7 10" id="KW-0472">Membrane</keyword>
<keyword evidence="8" id="KW-0594">Phospholipid biosynthesis</keyword>
<proteinExistence type="predicted"/>
<sequence>MLRAVGRKAAVAVASLDLLKGVLAVVFAGLIVDRSYLVVGNFALGALVAQVMAALAAIAGHNWPVFLKFHGGRGVATFFGGLVALCPPAAIFGGEIFIIGAGLTKFASLGSIAGAVGAYAILVPLTIMNGFPIEYLAYALIGTVAIIIMHRDNIARLMSGKERKLGDKVEKVGLSPFIESMG</sequence>
<protein>
    <recommendedName>
        <fullName evidence="12">Glycerol-3-phosphate acyltransferase</fullName>
    </recommendedName>
</protein>
<evidence type="ECO:0000256" key="2">
    <source>
        <dbReference type="ARBA" id="ARBA00022516"/>
    </source>
</evidence>
<accession>X1HG86</accession>
<evidence type="ECO:0000256" key="9">
    <source>
        <dbReference type="ARBA" id="ARBA00023264"/>
    </source>
</evidence>
<keyword evidence="9" id="KW-1208">Phospholipid metabolism</keyword>
<keyword evidence="2" id="KW-0444">Lipid biosynthesis</keyword>
<evidence type="ECO:0000256" key="5">
    <source>
        <dbReference type="ARBA" id="ARBA00022989"/>
    </source>
</evidence>
<dbReference type="EMBL" id="BARU01022372">
    <property type="protein sequence ID" value="GAH56050.1"/>
    <property type="molecule type" value="Genomic_DNA"/>
</dbReference>
<feature type="transmembrane region" description="Helical" evidence="10">
    <location>
        <begin position="39"/>
        <end position="58"/>
    </location>
</feature>
<evidence type="ECO:0000313" key="11">
    <source>
        <dbReference type="EMBL" id="GAH56050.1"/>
    </source>
</evidence>
<keyword evidence="1" id="KW-1003">Cell membrane</keyword>
<keyword evidence="5 10" id="KW-1133">Transmembrane helix</keyword>
<comment type="caution">
    <text evidence="11">The sequence shown here is derived from an EMBL/GenBank/DDBJ whole genome shotgun (WGS) entry which is preliminary data.</text>
</comment>
<dbReference type="SMART" id="SM01207">
    <property type="entry name" value="G3P_acyltransf"/>
    <property type="match status" value="1"/>
</dbReference>
<evidence type="ECO:0000256" key="7">
    <source>
        <dbReference type="ARBA" id="ARBA00023136"/>
    </source>
</evidence>
<dbReference type="GO" id="GO:0008654">
    <property type="term" value="P:phospholipid biosynthetic process"/>
    <property type="evidence" value="ECO:0007669"/>
    <property type="project" value="UniProtKB-KW"/>
</dbReference>
<feature type="transmembrane region" description="Helical" evidence="10">
    <location>
        <begin position="12"/>
        <end position="32"/>
    </location>
</feature>
<reference evidence="11" key="1">
    <citation type="journal article" date="2014" name="Front. Microbiol.">
        <title>High frequency of phylogenetically diverse reductive dehalogenase-homologous genes in deep subseafloor sedimentary metagenomes.</title>
        <authorList>
            <person name="Kawai M."/>
            <person name="Futagami T."/>
            <person name="Toyoda A."/>
            <person name="Takaki Y."/>
            <person name="Nishi S."/>
            <person name="Hori S."/>
            <person name="Arai W."/>
            <person name="Tsubouchi T."/>
            <person name="Morono Y."/>
            <person name="Uchiyama I."/>
            <person name="Ito T."/>
            <person name="Fujiyama A."/>
            <person name="Inagaki F."/>
            <person name="Takami H."/>
        </authorList>
    </citation>
    <scope>NUCLEOTIDE SEQUENCE</scope>
    <source>
        <strain evidence="11">Expedition CK06-06</strain>
    </source>
</reference>
<dbReference type="PANTHER" id="PTHR30309:SF0">
    <property type="entry name" value="GLYCEROL-3-PHOSPHATE ACYLTRANSFERASE-RELATED"/>
    <property type="match status" value="1"/>
</dbReference>
<dbReference type="InterPro" id="IPR003811">
    <property type="entry name" value="G3P_acylTferase_PlsY"/>
</dbReference>
<dbReference type="AlphaFoldDB" id="X1HG86"/>
<keyword evidence="6" id="KW-0443">Lipid metabolism</keyword>
<evidence type="ECO:0000256" key="1">
    <source>
        <dbReference type="ARBA" id="ARBA00022475"/>
    </source>
</evidence>
<evidence type="ECO:0000256" key="6">
    <source>
        <dbReference type="ARBA" id="ARBA00023098"/>
    </source>
</evidence>
<evidence type="ECO:0000256" key="10">
    <source>
        <dbReference type="SAM" id="Phobius"/>
    </source>
</evidence>
<name>X1HG86_9ZZZZ</name>
<feature type="transmembrane region" description="Helical" evidence="10">
    <location>
        <begin position="78"/>
        <end position="99"/>
    </location>
</feature>
<feature type="transmembrane region" description="Helical" evidence="10">
    <location>
        <begin position="106"/>
        <end position="129"/>
    </location>
</feature>
<keyword evidence="3" id="KW-0808">Transferase</keyword>
<dbReference type="Pfam" id="PF02660">
    <property type="entry name" value="G3P_acyltransf"/>
    <property type="match status" value="1"/>
</dbReference>
<evidence type="ECO:0000256" key="4">
    <source>
        <dbReference type="ARBA" id="ARBA00022692"/>
    </source>
</evidence>
<dbReference type="GO" id="GO:0043772">
    <property type="term" value="F:acyl-phosphate glycerol-3-phosphate acyltransferase activity"/>
    <property type="evidence" value="ECO:0007669"/>
    <property type="project" value="InterPro"/>
</dbReference>
<evidence type="ECO:0000256" key="8">
    <source>
        <dbReference type="ARBA" id="ARBA00023209"/>
    </source>
</evidence>
<dbReference type="PANTHER" id="PTHR30309">
    <property type="entry name" value="INNER MEMBRANE PROTEIN YGIH"/>
    <property type="match status" value="1"/>
</dbReference>
<dbReference type="GO" id="GO:0005886">
    <property type="term" value="C:plasma membrane"/>
    <property type="evidence" value="ECO:0007669"/>
    <property type="project" value="InterPro"/>
</dbReference>
<evidence type="ECO:0000256" key="3">
    <source>
        <dbReference type="ARBA" id="ARBA00022679"/>
    </source>
</evidence>
<feature type="transmembrane region" description="Helical" evidence="10">
    <location>
        <begin position="135"/>
        <end position="154"/>
    </location>
</feature>
<organism evidence="11">
    <name type="scientific">marine sediment metagenome</name>
    <dbReference type="NCBI Taxonomy" id="412755"/>
    <lineage>
        <taxon>unclassified sequences</taxon>
        <taxon>metagenomes</taxon>
        <taxon>ecological metagenomes</taxon>
    </lineage>
</organism>
<evidence type="ECO:0008006" key="12">
    <source>
        <dbReference type="Google" id="ProtNLM"/>
    </source>
</evidence>